<dbReference type="OrthoDB" id="1932233at2759"/>
<organism evidence="7 8">
    <name type="scientific">Nematostella vectensis</name>
    <name type="common">Starlet sea anemone</name>
    <dbReference type="NCBI Taxonomy" id="45351"/>
    <lineage>
        <taxon>Eukaryota</taxon>
        <taxon>Metazoa</taxon>
        <taxon>Cnidaria</taxon>
        <taxon>Anthozoa</taxon>
        <taxon>Hexacorallia</taxon>
        <taxon>Actiniaria</taxon>
        <taxon>Edwardsiidae</taxon>
        <taxon>Nematostella</taxon>
    </lineage>
</organism>
<accession>A7RY87</accession>
<dbReference type="GO" id="GO:0017059">
    <property type="term" value="C:serine palmitoyltransferase complex"/>
    <property type="evidence" value="ECO:0000318"/>
    <property type="project" value="GO_Central"/>
</dbReference>
<dbReference type="GO" id="GO:0005789">
    <property type="term" value="C:endoplasmic reticulum membrane"/>
    <property type="evidence" value="ECO:0007669"/>
    <property type="project" value="InterPro"/>
</dbReference>
<evidence type="ECO:0000256" key="5">
    <source>
        <dbReference type="ARBA" id="ARBA00023136"/>
    </source>
</evidence>
<sequence>MQVGTAHSIDNPNESWLDSKGTWLTYIIMIILGHLVILSVPFFATSTAWTLTNTMHNLCMFLLLHYVKGTPFETSDQGKARRLTHWEQINQGVQFTQTRKFFTLIPIFLFMITSFYTKYDGIHFIINAVSLLLLSLVPKFPQMYKVRLFGLNKY</sequence>
<dbReference type="GO" id="GO:0030148">
    <property type="term" value="P:sphingolipid biosynthetic process"/>
    <property type="evidence" value="ECO:0000318"/>
    <property type="project" value="GO_Central"/>
</dbReference>
<dbReference type="KEGG" id="nve:5515593"/>
<evidence type="ECO:0000256" key="2">
    <source>
        <dbReference type="ARBA" id="ARBA00007649"/>
    </source>
</evidence>
<dbReference type="Proteomes" id="UP000001593">
    <property type="component" value="Unassembled WGS sequence"/>
</dbReference>
<keyword evidence="4 6" id="KW-1133">Transmembrane helix</keyword>
<evidence type="ECO:0000256" key="1">
    <source>
        <dbReference type="ARBA" id="ARBA00004141"/>
    </source>
</evidence>
<dbReference type="eggNOG" id="KOG3319">
    <property type="taxonomic scope" value="Eukaryota"/>
</dbReference>
<dbReference type="GO" id="GO:0090156">
    <property type="term" value="P:intracellular sphingolipid homeostasis"/>
    <property type="evidence" value="ECO:0000318"/>
    <property type="project" value="GO_Central"/>
</dbReference>
<comment type="subcellular location">
    <subcellularLocation>
        <location evidence="1">Membrane</location>
        <topology evidence="1">Multi-pass membrane protein</topology>
    </subcellularLocation>
</comment>
<feature type="transmembrane region" description="Helical" evidence="6">
    <location>
        <begin position="122"/>
        <end position="140"/>
    </location>
</feature>
<dbReference type="GO" id="GO:0006672">
    <property type="term" value="P:ceramide metabolic process"/>
    <property type="evidence" value="ECO:0000318"/>
    <property type="project" value="GO_Central"/>
</dbReference>
<proteinExistence type="inferred from homology"/>
<dbReference type="AlphaFoldDB" id="A7RY87"/>
<evidence type="ECO:0000313" key="8">
    <source>
        <dbReference type="Proteomes" id="UP000001593"/>
    </source>
</evidence>
<gene>
    <name evidence="7" type="ORF">NEMVEDRAFT_v1g241507</name>
</gene>
<keyword evidence="5 6" id="KW-0472">Membrane</keyword>
<dbReference type="GO" id="GO:2000303">
    <property type="term" value="P:regulation of ceramide biosynthetic process"/>
    <property type="evidence" value="ECO:0007669"/>
    <property type="project" value="UniProtKB-ARBA"/>
</dbReference>
<protein>
    <recommendedName>
        <fullName evidence="9">ORM1-like protein</fullName>
    </recommendedName>
</protein>
<evidence type="ECO:0000256" key="4">
    <source>
        <dbReference type="ARBA" id="ARBA00022989"/>
    </source>
</evidence>
<name>A7RY87_NEMVE</name>
<dbReference type="InterPro" id="IPR007203">
    <property type="entry name" value="ORMDL"/>
</dbReference>
<reference evidence="7 8" key="1">
    <citation type="journal article" date="2007" name="Science">
        <title>Sea anemone genome reveals ancestral eumetazoan gene repertoire and genomic organization.</title>
        <authorList>
            <person name="Putnam N.H."/>
            <person name="Srivastava M."/>
            <person name="Hellsten U."/>
            <person name="Dirks B."/>
            <person name="Chapman J."/>
            <person name="Salamov A."/>
            <person name="Terry A."/>
            <person name="Shapiro H."/>
            <person name="Lindquist E."/>
            <person name="Kapitonov V.V."/>
            <person name="Jurka J."/>
            <person name="Genikhovich G."/>
            <person name="Grigoriev I.V."/>
            <person name="Lucas S.M."/>
            <person name="Steele R.E."/>
            <person name="Finnerty J.R."/>
            <person name="Technau U."/>
            <person name="Martindale M.Q."/>
            <person name="Rokhsar D.S."/>
        </authorList>
    </citation>
    <scope>NUCLEOTIDE SEQUENCE [LARGE SCALE GENOMIC DNA]</scope>
    <source>
        <strain evidence="8">CH2 X CH6</strain>
    </source>
</reference>
<dbReference type="HOGENOM" id="CLU_072117_3_0_1"/>
<evidence type="ECO:0000256" key="3">
    <source>
        <dbReference type="ARBA" id="ARBA00022692"/>
    </source>
</evidence>
<feature type="transmembrane region" description="Helical" evidence="6">
    <location>
        <begin position="101"/>
        <end position="116"/>
    </location>
</feature>
<feature type="transmembrane region" description="Helical" evidence="6">
    <location>
        <begin position="23"/>
        <end position="44"/>
    </location>
</feature>
<comment type="similarity">
    <text evidence="2">Belongs to the ORM family.</text>
</comment>
<keyword evidence="8" id="KW-1185">Reference proteome</keyword>
<evidence type="ECO:0000256" key="6">
    <source>
        <dbReference type="SAM" id="Phobius"/>
    </source>
</evidence>
<dbReference type="FunCoup" id="A7RY87">
    <property type="interactions" value="570"/>
</dbReference>
<evidence type="ECO:0000313" key="7">
    <source>
        <dbReference type="EMBL" id="EDO43655.1"/>
    </source>
</evidence>
<evidence type="ECO:0008006" key="9">
    <source>
        <dbReference type="Google" id="ProtNLM"/>
    </source>
</evidence>
<dbReference type="OMA" id="STHYTHF"/>
<dbReference type="PhylomeDB" id="A7RY87"/>
<dbReference type="PANTHER" id="PTHR12665">
    <property type="entry name" value="ORMDL PROTEINS"/>
    <property type="match status" value="1"/>
</dbReference>
<dbReference type="PIRSF" id="PIRSF018147">
    <property type="entry name" value="ORMDL"/>
    <property type="match status" value="1"/>
</dbReference>
<keyword evidence="3 6" id="KW-0812">Transmembrane</keyword>
<dbReference type="STRING" id="45351.A7RY87"/>
<dbReference type="InParanoid" id="A7RY87"/>
<dbReference type="EMBL" id="DS469552">
    <property type="protein sequence ID" value="EDO43655.1"/>
    <property type="molecule type" value="Genomic_DNA"/>
</dbReference>
<dbReference type="Pfam" id="PF04061">
    <property type="entry name" value="ORMDL"/>
    <property type="match status" value="1"/>
</dbReference>